<evidence type="ECO:0000313" key="1">
    <source>
        <dbReference type="EMBL" id="MZP31035.1"/>
    </source>
</evidence>
<sequence>MNKEMVDFLPLKEMIEKEQEIQTILKKSENNIYIVPLKEATNSSNFLQITFRINEETLVLSWLYLLHENKGTGSRIIEWLINYCTMNNLNIFKIVNVERNKKGMRELCKKYNFFEIKCKEEFSDYYLYITPDNYQETHFSEDLKGKIHFE</sequence>
<comment type="caution">
    <text evidence="1">The sequence shown here is derived from an EMBL/GenBank/DDBJ whole genome shotgun (WGS) entry which is preliminary data.</text>
</comment>
<dbReference type="Proteomes" id="UP000463470">
    <property type="component" value="Unassembled WGS sequence"/>
</dbReference>
<dbReference type="EMBL" id="WXEY01000023">
    <property type="protein sequence ID" value="MZP31035.1"/>
    <property type="molecule type" value="Genomic_DNA"/>
</dbReference>
<keyword evidence="2" id="KW-1185">Reference proteome</keyword>
<name>A0A845L7L7_9FIRM</name>
<evidence type="ECO:0008006" key="3">
    <source>
        <dbReference type="Google" id="ProtNLM"/>
    </source>
</evidence>
<evidence type="ECO:0000313" key="2">
    <source>
        <dbReference type="Proteomes" id="UP000463470"/>
    </source>
</evidence>
<proteinExistence type="predicted"/>
<dbReference type="RefSeq" id="WP_161259551.1">
    <property type="nucleotide sequence ID" value="NZ_WXEY01000023.1"/>
</dbReference>
<gene>
    <name evidence="1" type="ORF">GTO91_15055</name>
</gene>
<dbReference type="Gene3D" id="3.40.630.30">
    <property type="match status" value="1"/>
</dbReference>
<accession>A0A845L7L7</accession>
<organism evidence="1 2">
    <name type="scientific">Heliomicrobium undosum</name>
    <dbReference type="NCBI Taxonomy" id="121734"/>
    <lineage>
        <taxon>Bacteria</taxon>
        <taxon>Bacillati</taxon>
        <taxon>Bacillota</taxon>
        <taxon>Clostridia</taxon>
        <taxon>Eubacteriales</taxon>
        <taxon>Heliobacteriaceae</taxon>
        <taxon>Heliomicrobium</taxon>
    </lineage>
</organism>
<dbReference type="OrthoDB" id="9799321at2"/>
<reference evidence="1 2" key="1">
    <citation type="submission" date="2020-01" db="EMBL/GenBank/DDBJ databases">
        <title>Whole-genome sequence of Heliobacterium undosum DSM 13378.</title>
        <authorList>
            <person name="Kyndt J.A."/>
            <person name="Meyer T.E."/>
        </authorList>
    </citation>
    <scope>NUCLEOTIDE SEQUENCE [LARGE SCALE GENOMIC DNA]</scope>
    <source>
        <strain evidence="1 2">DSM 13378</strain>
    </source>
</reference>
<dbReference type="AlphaFoldDB" id="A0A845L7L7"/>
<protein>
    <recommendedName>
        <fullName evidence="3">N-acetyltransferase domain-containing protein</fullName>
    </recommendedName>
</protein>